<evidence type="ECO:0000256" key="1">
    <source>
        <dbReference type="SAM" id="MobiDB-lite"/>
    </source>
</evidence>
<evidence type="ECO:0000313" key="3">
    <source>
        <dbReference type="WBParaSite" id="SPAL_0000715900.1"/>
    </source>
</evidence>
<dbReference type="Proteomes" id="UP000046392">
    <property type="component" value="Unplaced"/>
</dbReference>
<dbReference type="InterPro" id="IPR036236">
    <property type="entry name" value="Znf_C2H2_sf"/>
</dbReference>
<name>A0A0N5BMM0_STREA</name>
<dbReference type="AlphaFoldDB" id="A0A0N5BMM0"/>
<evidence type="ECO:0000313" key="2">
    <source>
        <dbReference type="Proteomes" id="UP000046392"/>
    </source>
</evidence>
<keyword evidence="2" id="KW-1185">Reference proteome</keyword>
<dbReference type="SUPFAM" id="SSF57667">
    <property type="entry name" value="beta-beta-alpha zinc fingers"/>
    <property type="match status" value="1"/>
</dbReference>
<dbReference type="STRING" id="174720.A0A0N5BMM0"/>
<feature type="compositionally biased region" description="Acidic residues" evidence="1">
    <location>
        <begin position="215"/>
        <end position="225"/>
    </location>
</feature>
<proteinExistence type="predicted"/>
<sequence length="241" mass="27943">MATTSLPSFAVLKENGFIECKICNKSDIREKLWISHVKGAEHKKSLLKLKELKKSGEKRPHQGSSNESSAIKKSKSERWEKEIINNVTDKSDNNASSIPEDFFEVSSAKPTITIAQTGTIKPEDEEEKAKKEKFLSNYDSIMEEFEEELKKDPSHHIEIDEEIEVAPERKDEDDIEEILGDAIDTGTEEEMMKLWKDHEEVEKEIEENRKNGNYEGEEDDEYNFEEEDFKECDLFRGRSLF</sequence>
<feature type="region of interest" description="Disordered" evidence="1">
    <location>
        <begin position="51"/>
        <end position="77"/>
    </location>
</feature>
<feature type="region of interest" description="Disordered" evidence="1">
    <location>
        <begin position="204"/>
        <end position="225"/>
    </location>
</feature>
<organism evidence="2 3">
    <name type="scientific">Strongyloides papillosus</name>
    <name type="common">Intestinal threadworm</name>
    <dbReference type="NCBI Taxonomy" id="174720"/>
    <lineage>
        <taxon>Eukaryota</taxon>
        <taxon>Metazoa</taxon>
        <taxon>Ecdysozoa</taxon>
        <taxon>Nematoda</taxon>
        <taxon>Chromadorea</taxon>
        <taxon>Rhabditida</taxon>
        <taxon>Tylenchina</taxon>
        <taxon>Panagrolaimomorpha</taxon>
        <taxon>Strongyloidoidea</taxon>
        <taxon>Strongyloididae</taxon>
        <taxon>Strongyloides</taxon>
    </lineage>
</organism>
<protein>
    <submittedName>
        <fullName evidence="3">Coiled-coil domain-containing protein 16</fullName>
    </submittedName>
</protein>
<reference evidence="3" key="1">
    <citation type="submission" date="2017-02" db="UniProtKB">
        <authorList>
            <consortium name="WormBaseParasite"/>
        </authorList>
    </citation>
    <scope>IDENTIFICATION</scope>
</reference>
<feature type="compositionally biased region" description="Basic and acidic residues" evidence="1">
    <location>
        <begin position="51"/>
        <end position="60"/>
    </location>
</feature>
<accession>A0A0N5BMM0</accession>
<dbReference type="WBParaSite" id="SPAL_0000715900.1">
    <property type="protein sequence ID" value="SPAL_0000715900.1"/>
    <property type="gene ID" value="SPAL_0000715900"/>
</dbReference>
<feature type="compositionally biased region" description="Polar residues" evidence="1">
    <location>
        <begin position="62"/>
        <end position="71"/>
    </location>
</feature>